<keyword evidence="2" id="KW-1185">Reference proteome</keyword>
<sequence length="144" mass="15531">MEVQGEVKVKAGKEAVWKALNDPDVLKKATPGCNSITETEPDTYKADITIGIAAVRGSYEAEIKILDKDEPENYRLVMKANSPAGFIEGDARVELQSESDSVTIIKYDGTAQVGGLIAGVGQRILSGIGKMIVKDFFKKLAKEV</sequence>
<reference evidence="1 2" key="1">
    <citation type="submission" date="2014-08" db="EMBL/GenBank/DDBJ databases">
        <title>Comparative genomics of the Paenibacillus odorifer group.</title>
        <authorList>
            <person name="den Bakker H.C."/>
            <person name="Tsai Y.-C."/>
            <person name="Martin N."/>
            <person name="Korlach J."/>
            <person name="Wiedmann M."/>
        </authorList>
    </citation>
    <scope>NUCLEOTIDE SEQUENCE [LARGE SCALE GENOMIC DNA]</scope>
    <source>
        <strain evidence="1 2">DSM 1735</strain>
    </source>
</reference>
<dbReference type="Gene3D" id="3.30.530.20">
    <property type="match status" value="1"/>
</dbReference>
<dbReference type="Pfam" id="PF06240">
    <property type="entry name" value="COXG"/>
    <property type="match status" value="1"/>
</dbReference>
<dbReference type="PANTHER" id="PTHR38588:SF1">
    <property type="entry name" value="BLL0334 PROTEIN"/>
    <property type="match status" value="1"/>
</dbReference>
<dbReference type="EMBL" id="CP009288">
    <property type="protein sequence ID" value="AIQ11893.1"/>
    <property type="molecule type" value="Genomic_DNA"/>
</dbReference>
<dbReference type="InterPro" id="IPR023393">
    <property type="entry name" value="START-like_dom_sf"/>
</dbReference>
<dbReference type="RefSeq" id="WP_025688391.1">
    <property type="nucleotide sequence ID" value="NZ_CP009288.1"/>
</dbReference>
<organism evidence="1 2">
    <name type="scientific">Paenibacillus durus</name>
    <name type="common">Paenibacillus azotofixans</name>
    <dbReference type="NCBI Taxonomy" id="44251"/>
    <lineage>
        <taxon>Bacteria</taxon>
        <taxon>Bacillati</taxon>
        <taxon>Bacillota</taxon>
        <taxon>Bacilli</taxon>
        <taxon>Bacillales</taxon>
        <taxon>Paenibacillaceae</taxon>
        <taxon>Paenibacillus</taxon>
    </lineage>
</organism>
<name>A0A089HNI5_PAEDU</name>
<evidence type="ECO:0000313" key="2">
    <source>
        <dbReference type="Proteomes" id="UP000029409"/>
    </source>
</evidence>
<dbReference type="PANTHER" id="PTHR38588">
    <property type="entry name" value="BLL0334 PROTEIN"/>
    <property type="match status" value="1"/>
</dbReference>
<dbReference type="OrthoDB" id="9787428at2"/>
<dbReference type="AlphaFoldDB" id="A0A089HNI5"/>
<gene>
    <name evidence="1" type="ORF">PDUR_08065</name>
</gene>
<proteinExistence type="predicted"/>
<dbReference type="CDD" id="cd05018">
    <property type="entry name" value="CoxG"/>
    <property type="match status" value="1"/>
</dbReference>
<dbReference type="STRING" id="44251.PDUR_08065"/>
<evidence type="ECO:0008006" key="3">
    <source>
        <dbReference type="Google" id="ProtNLM"/>
    </source>
</evidence>
<dbReference type="SMR" id="A0A089HNI5"/>
<accession>A0A089HNI5</accession>
<evidence type="ECO:0000313" key="1">
    <source>
        <dbReference type="EMBL" id="AIQ11893.1"/>
    </source>
</evidence>
<dbReference type="SUPFAM" id="SSF55961">
    <property type="entry name" value="Bet v1-like"/>
    <property type="match status" value="1"/>
</dbReference>
<dbReference type="Proteomes" id="UP000029409">
    <property type="component" value="Chromosome"/>
</dbReference>
<protein>
    <recommendedName>
        <fullName evidence="3">Carbon monoxide dehydrogenase</fullName>
    </recommendedName>
</protein>
<dbReference type="KEGG" id="pdu:PDUR_08065"/>
<dbReference type="InterPro" id="IPR010419">
    <property type="entry name" value="CO_DH_gsu"/>
</dbReference>
<dbReference type="eggNOG" id="COG3427">
    <property type="taxonomic scope" value="Bacteria"/>
</dbReference>